<dbReference type="Pfam" id="PF08448">
    <property type="entry name" value="PAS_4"/>
    <property type="match status" value="1"/>
</dbReference>
<name>A0ABX0YIW2_9PSED</name>
<dbReference type="SUPFAM" id="SSF55073">
    <property type="entry name" value="Nucleotide cyclase"/>
    <property type="match status" value="1"/>
</dbReference>
<dbReference type="InterPro" id="IPR035965">
    <property type="entry name" value="PAS-like_dom_sf"/>
</dbReference>
<dbReference type="PANTHER" id="PTHR44757">
    <property type="entry name" value="DIGUANYLATE CYCLASE DGCP"/>
    <property type="match status" value="1"/>
</dbReference>
<sequence length="853" mass="93591">MFPTPQRTPNHSRITRRFAFCFAALMASLFLVVAVALISIARSQNALMEAHSKVEMVRSLDASTRLINTAMKDYAFWNEAWSKVGRGPVDTSWAFTQDNIGPSLYTDYSIDGVFILGPQLDTRYAMIEGRLSPLAASQYLTANLAQLAQRARTAAAQDQTVYGYYLVAGQPAVVYAAVVKPTQESDEAILASLPVMLFVDVLEVSRLSQVFGAPGLNIAPVGALPGVEPFLDLTAQSGLTFRLQWTAEKPGDAFLHTLLPMLAGIVVLFGLLLAVLERGLMKAGRDFDLSQAALAHSEERFRSITESASDWVWETDPHCKLTFLSGRFQPLTGFETSQWLGRHFCELVNIGCDTFQRLAAVERHAASIQHQAECAYHDAHGALRHCRLSVRPVHEGEVLAGYRGTVNDVTEEVEAKRRIKHMSEHDALTGLANRGYLQAYLQDRLAGRVQPLYVLSMDLDRFKPINDTLGHAAGDAVLCTVADRLRRCARPGDLVARLGGDEFVLVMDRLPAGQDLAQVCTYVCQTLALPMRHGEHDLCIGVSIGVVTAPQDGQRPGDLLRFADIALYEAKDAGRNTWQHYVADMSERVLERRQTETDLRIALNRDELFLEFQPRFAIDGATLSGAEALVRWNHPLRGRLMPDQFIGIAEETGIIVDMSDWVLRRACEAALTWPDTLLVSVNLSPLEFQRGNLVQRVAAVLKATGLRPARLELEITETVLLEDSTAALVAMNQLKCLGVRLAMDDFGTGYSSLSYLRTYPFDGLKIDRSFIADLHGAARGAGIAIIESIIGLGKALTMTVTAEGVETDGQLNDLIKIHCDEAQGYLLGRPMSSEALRAAAQGAEALPMQTAAS</sequence>
<keyword evidence="1" id="KW-0808">Transferase</keyword>
<comment type="caution">
    <text evidence="6">The sequence shown here is derived from an EMBL/GenBank/DDBJ whole genome shotgun (WGS) entry which is preliminary data.</text>
</comment>
<keyword evidence="2" id="KW-0812">Transmembrane</keyword>
<dbReference type="PANTHER" id="PTHR44757:SF10">
    <property type="entry name" value="MEMBRANE PROTEIN"/>
    <property type="match status" value="1"/>
</dbReference>
<keyword evidence="1" id="KW-0418">Kinase</keyword>
<feature type="domain" description="GGDEF" evidence="5">
    <location>
        <begin position="450"/>
        <end position="583"/>
    </location>
</feature>
<dbReference type="Pfam" id="PF00563">
    <property type="entry name" value="EAL"/>
    <property type="match status" value="1"/>
</dbReference>
<feature type="domain" description="PAS" evidence="3">
    <location>
        <begin position="297"/>
        <end position="342"/>
    </location>
</feature>
<dbReference type="InterPro" id="IPR007892">
    <property type="entry name" value="CHASE4"/>
</dbReference>
<dbReference type="InterPro" id="IPR043128">
    <property type="entry name" value="Rev_trsase/Diguanyl_cyclase"/>
</dbReference>
<dbReference type="InterPro" id="IPR001633">
    <property type="entry name" value="EAL_dom"/>
</dbReference>
<dbReference type="NCBIfam" id="TIGR00254">
    <property type="entry name" value="GGDEF"/>
    <property type="match status" value="1"/>
</dbReference>
<dbReference type="RefSeq" id="WP_168085908.1">
    <property type="nucleotide sequence ID" value="NZ_JAAVJI010000018.1"/>
</dbReference>
<feature type="transmembrane region" description="Helical" evidence="2">
    <location>
        <begin position="253"/>
        <end position="276"/>
    </location>
</feature>
<protein>
    <submittedName>
        <fullName evidence="6">EAL domain-containing protein</fullName>
    </submittedName>
</protein>
<dbReference type="Gene3D" id="3.30.450.20">
    <property type="entry name" value="PAS domain"/>
    <property type="match status" value="1"/>
</dbReference>
<dbReference type="Proteomes" id="UP000746535">
    <property type="component" value="Unassembled WGS sequence"/>
</dbReference>
<dbReference type="Gene3D" id="3.20.20.450">
    <property type="entry name" value="EAL domain"/>
    <property type="match status" value="1"/>
</dbReference>
<reference evidence="6 7" key="1">
    <citation type="submission" date="2020-03" db="EMBL/GenBank/DDBJ databases">
        <authorList>
            <person name="Wang L."/>
            <person name="He N."/>
            <person name="Li Y."/>
            <person name="Fang Y."/>
            <person name="Zhang F."/>
        </authorList>
    </citation>
    <scope>NUCLEOTIDE SEQUENCE [LARGE SCALE GENOMIC DNA]</scope>
    <source>
        <strain evidence="7">hsmgli-8</strain>
    </source>
</reference>
<dbReference type="PROSITE" id="PS50112">
    <property type="entry name" value="PAS"/>
    <property type="match status" value="1"/>
</dbReference>
<dbReference type="PROSITE" id="PS50883">
    <property type="entry name" value="EAL"/>
    <property type="match status" value="1"/>
</dbReference>
<evidence type="ECO:0000259" key="5">
    <source>
        <dbReference type="PROSITE" id="PS50887"/>
    </source>
</evidence>
<dbReference type="SUPFAM" id="SSF55785">
    <property type="entry name" value="PYP-like sensor domain (PAS domain)"/>
    <property type="match status" value="1"/>
</dbReference>
<dbReference type="InterPro" id="IPR000160">
    <property type="entry name" value="GGDEF_dom"/>
</dbReference>
<dbReference type="InterPro" id="IPR052155">
    <property type="entry name" value="Biofilm_reg_signaling"/>
</dbReference>
<dbReference type="Pfam" id="PF00990">
    <property type="entry name" value="GGDEF"/>
    <property type="match status" value="1"/>
</dbReference>
<dbReference type="InterPro" id="IPR029787">
    <property type="entry name" value="Nucleotide_cyclase"/>
</dbReference>
<dbReference type="CDD" id="cd01948">
    <property type="entry name" value="EAL"/>
    <property type="match status" value="1"/>
</dbReference>
<accession>A0ABX0YIW2</accession>
<dbReference type="SUPFAM" id="SSF141868">
    <property type="entry name" value="EAL domain-like"/>
    <property type="match status" value="1"/>
</dbReference>
<dbReference type="InterPro" id="IPR035919">
    <property type="entry name" value="EAL_sf"/>
</dbReference>
<evidence type="ECO:0000259" key="4">
    <source>
        <dbReference type="PROSITE" id="PS50883"/>
    </source>
</evidence>
<dbReference type="NCBIfam" id="TIGR00229">
    <property type="entry name" value="sensory_box"/>
    <property type="match status" value="1"/>
</dbReference>
<dbReference type="PROSITE" id="PS50887">
    <property type="entry name" value="GGDEF"/>
    <property type="match status" value="1"/>
</dbReference>
<evidence type="ECO:0000256" key="2">
    <source>
        <dbReference type="SAM" id="Phobius"/>
    </source>
</evidence>
<dbReference type="CDD" id="cd00130">
    <property type="entry name" value="PAS"/>
    <property type="match status" value="1"/>
</dbReference>
<dbReference type="SMART" id="SM00267">
    <property type="entry name" value="GGDEF"/>
    <property type="match status" value="1"/>
</dbReference>
<dbReference type="CDD" id="cd01949">
    <property type="entry name" value="GGDEF"/>
    <property type="match status" value="1"/>
</dbReference>
<dbReference type="EMBL" id="JAAVJI010000018">
    <property type="protein sequence ID" value="NJP03335.1"/>
    <property type="molecule type" value="Genomic_DNA"/>
</dbReference>
<evidence type="ECO:0000313" key="6">
    <source>
        <dbReference type="EMBL" id="NJP03335.1"/>
    </source>
</evidence>
<keyword evidence="2" id="KW-0472">Membrane</keyword>
<keyword evidence="2" id="KW-1133">Transmembrane helix</keyword>
<dbReference type="SMART" id="SM00091">
    <property type="entry name" value="PAS"/>
    <property type="match status" value="1"/>
</dbReference>
<organism evidence="6 7">
    <name type="scientific">Pseudomonas quercus</name>
    <dbReference type="NCBI Taxonomy" id="2722792"/>
    <lineage>
        <taxon>Bacteria</taxon>
        <taxon>Pseudomonadati</taxon>
        <taxon>Pseudomonadota</taxon>
        <taxon>Gammaproteobacteria</taxon>
        <taxon>Pseudomonadales</taxon>
        <taxon>Pseudomonadaceae</taxon>
        <taxon>Pseudomonas</taxon>
    </lineage>
</organism>
<dbReference type="Pfam" id="PF05228">
    <property type="entry name" value="CHASE4"/>
    <property type="match status" value="1"/>
</dbReference>
<dbReference type="InterPro" id="IPR013656">
    <property type="entry name" value="PAS_4"/>
</dbReference>
<gene>
    <name evidence="6" type="ORF">HBH25_21085</name>
</gene>
<feature type="domain" description="EAL" evidence="4">
    <location>
        <begin position="592"/>
        <end position="844"/>
    </location>
</feature>
<evidence type="ECO:0000256" key="1">
    <source>
        <dbReference type="ARBA" id="ARBA00022777"/>
    </source>
</evidence>
<dbReference type="Gene3D" id="3.30.70.270">
    <property type="match status" value="1"/>
</dbReference>
<dbReference type="SMART" id="SM00052">
    <property type="entry name" value="EAL"/>
    <property type="match status" value="1"/>
</dbReference>
<proteinExistence type="predicted"/>
<keyword evidence="7" id="KW-1185">Reference proteome</keyword>
<dbReference type="InterPro" id="IPR000014">
    <property type="entry name" value="PAS"/>
</dbReference>
<evidence type="ECO:0000259" key="3">
    <source>
        <dbReference type="PROSITE" id="PS50112"/>
    </source>
</evidence>
<evidence type="ECO:0000313" key="7">
    <source>
        <dbReference type="Proteomes" id="UP000746535"/>
    </source>
</evidence>